<comment type="caution">
    <text evidence="2">The sequence shown here is derived from an EMBL/GenBank/DDBJ whole genome shotgun (WGS) entry which is preliminary data.</text>
</comment>
<proteinExistence type="predicted"/>
<dbReference type="InParanoid" id="A0A4Q1BN66"/>
<feature type="compositionally biased region" description="Pro residues" evidence="1">
    <location>
        <begin position="19"/>
        <end position="33"/>
    </location>
</feature>
<keyword evidence="3" id="KW-1185">Reference proteome</keyword>
<dbReference type="OrthoDB" id="2565363at2759"/>
<feature type="region of interest" description="Disordered" evidence="1">
    <location>
        <begin position="398"/>
        <end position="436"/>
    </location>
</feature>
<evidence type="ECO:0000256" key="1">
    <source>
        <dbReference type="SAM" id="MobiDB-lite"/>
    </source>
</evidence>
<organism evidence="2 3">
    <name type="scientific">Tremella mesenterica</name>
    <name type="common">Jelly fungus</name>
    <dbReference type="NCBI Taxonomy" id="5217"/>
    <lineage>
        <taxon>Eukaryota</taxon>
        <taxon>Fungi</taxon>
        <taxon>Dikarya</taxon>
        <taxon>Basidiomycota</taxon>
        <taxon>Agaricomycotina</taxon>
        <taxon>Tremellomycetes</taxon>
        <taxon>Tremellales</taxon>
        <taxon>Tremellaceae</taxon>
        <taxon>Tremella</taxon>
    </lineage>
</organism>
<evidence type="ECO:0008006" key="4">
    <source>
        <dbReference type="Google" id="ProtNLM"/>
    </source>
</evidence>
<dbReference type="VEuPathDB" id="FungiDB:TREMEDRAFT_74869"/>
<dbReference type="EMBL" id="SDIL01000034">
    <property type="protein sequence ID" value="RXK39284.1"/>
    <property type="molecule type" value="Genomic_DNA"/>
</dbReference>
<feature type="compositionally biased region" description="Polar residues" evidence="1">
    <location>
        <begin position="422"/>
        <end position="432"/>
    </location>
</feature>
<dbReference type="AlphaFoldDB" id="A0A4Q1BN66"/>
<reference evidence="2 3" key="1">
    <citation type="submission" date="2016-06" db="EMBL/GenBank/DDBJ databases">
        <title>Evolution of pathogenesis and genome organization in the Tremellales.</title>
        <authorList>
            <person name="Cuomo C."/>
            <person name="Litvintseva A."/>
            <person name="Heitman J."/>
            <person name="Chen Y."/>
            <person name="Sun S."/>
            <person name="Springer D."/>
            <person name="Dromer F."/>
            <person name="Young S."/>
            <person name="Zeng Q."/>
            <person name="Chapman S."/>
            <person name="Gujja S."/>
            <person name="Saif S."/>
            <person name="Birren B."/>
        </authorList>
    </citation>
    <scope>NUCLEOTIDE SEQUENCE [LARGE SCALE GENOMIC DNA]</scope>
    <source>
        <strain evidence="2 3">ATCC 28783</strain>
    </source>
</reference>
<gene>
    <name evidence="2" type="ORF">M231_03504</name>
</gene>
<accession>A0A4Q1BN66</accession>
<evidence type="ECO:0000313" key="3">
    <source>
        <dbReference type="Proteomes" id="UP000289152"/>
    </source>
</evidence>
<feature type="region of interest" description="Disordered" evidence="1">
    <location>
        <begin position="1"/>
        <end position="110"/>
    </location>
</feature>
<sequence length="561" mass="63251">MAPRRKNKLSKAIHNEPSPSTPATPSKPSPTSPLTPIATTPRITKRPASRGSTSATPSRLPKPTSSPPTGSSTPTRKKRKTTKASLQASDTAETAEDAHSLNKRTSPSPIIATSSSTLIADTLVGYDDDDDDDIEILPSIFDILFAPRLSPSLPPRPVTENDVVRPPPKVENFRPTTLPVSVNIGDAVYARRQRCFWPAVLVEFRPAQDAQEQKKGKDRYVVEVRHQPGKPALKRKDIIFQCDAEIADCVLGEMETRPIEFKPSDALTRQTTPSIDPAVPFEKLERRDQLVLLRPHLSRIISETYPPAQWRIDRFFGTRNQREALSGCVQYGDILEKECAEVIVPELQRWALRERGDRKRGSERYESLSEVEKRGYLNSVLLPEAIIGLCIKSEGLDEEKEEDDGQGIESHENGASLLSVGDSGQSRTNPQYENEGRNLHNESQHLISADSALEDVNVISEGRQSVPDKPLESCNLNTNENEYEIYKSARKRLDELRTFDQTTQWDLLITDLNFARRRMRQKRHLEPEHINDEERQRMRLSSGQYEMGWVGRARKVKSMKV</sequence>
<feature type="compositionally biased region" description="Basic residues" evidence="1">
    <location>
        <begin position="1"/>
        <end position="11"/>
    </location>
</feature>
<evidence type="ECO:0000313" key="2">
    <source>
        <dbReference type="EMBL" id="RXK39284.1"/>
    </source>
</evidence>
<protein>
    <recommendedName>
        <fullName evidence="4">PWWP domain-containing protein</fullName>
    </recommendedName>
</protein>
<name>A0A4Q1BN66_TREME</name>
<dbReference type="Proteomes" id="UP000289152">
    <property type="component" value="Unassembled WGS sequence"/>
</dbReference>